<keyword evidence="1" id="KW-0812">Transmembrane</keyword>
<protein>
    <submittedName>
        <fullName evidence="2">Uncharacterized protein</fullName>
    </submittedName>
</protein>
<keyword evidence="1" id="KW-0472">Membrane</keyword>
<feature type="transmembrane region" description="Helical" evidence="1">
    <location>
        <begin position="93"/>
        <end position="114"/>
    </location>
</feature>
<dbReference type="RefSeq" id="WP_311341712.1">
    <property type="nucleotide sequence ID" value="NZ_JAVRHS010000019.1"/>
</dbReference>
<accession>A0ABU2ZKK4</accession>
<gene>
    <name evidence="2" type="ORF">RM533_13275</name>
</gene>
<feature type="transmembrane region" description="Helical" evidence="1">
    <location>
        <begin position="152"/>
        <end position="172"/>
    </location>
</feature>
<keyword evidence="1" id="KW-1133">Transmembrane helix</keyword>
<evidence type="ECO:0000313" key="2">
    <source>
        <dbReference type="EMBL" id="MDT0577137.1"/>
    </source>
</evidence>
<proteinExistence type="predicted"/>
<dbReference type="EMBL" id="JAVRHS010000019">
    <property type="protein sequence ID" value="MDT0577137.1"/>
    <property type="molecule type" value="Genomic_DNA"/>
</dbReference>
<name>A0ABU2ZKK4_9SPHN</name>
<reference evidence="2 3" key="1">
    <citation type="submission" date="2023-09" db="EMBL/GenBank/DDBJ databases">
        <authorList>
            <person name="Rey-Velasco X."/>
        </authorList>
    </citation>
    <scope>NUCLEOTIDE SEQUENCE [LARGE SCALE GENOMIC DNA]</scope>
    <source>
        <strain evidence="2 3">F390</strain>
    </source>
</reference>
<evidence type="ECO:0000313" key="3">
    <source>
        <dbReference type="Proteomes" id="UP001259803"/>
    </source>
</evidence>
<evidence type="ECO:0000256" key="1">
    <source>
        <dbReference type="SAM" id="Phobius"/>
    </source>
</evidence>
<dbReference type="Proteomes" id="UP001259803">
    <property type="component" value="Unassembled WGS sequence"/>
</dbReference>
<keyword evidence="3" id="KW-1185">Reference proteome</keyword>
<sequence length="180" mass="20250">MGAFSNWISSFSYLRAASGSASTNRGRERQQAHVDRIRHSSWILYCGAFCNCDIQSGGDGFRDAQSRSKAYFKNKGRDEEVSLTFRMFLSHMFSYLTALSFVAVFLFVAAELLAPSAKVFLNKVPDELIISTIRVSVREACNQLLSGGYLFLSFWFAAKIVLTTMIGLYFLAERIHRPNA</sequence>
<organism evidence="2 3">
    <name type="scientific">Croceicoccus esteveae</name>
    <dbReference type="NCBI Taxonomy" id="3075597"/>
    <lineage>
        <taxon>Bacteria</taxon>
        <taxon>Pseudomonadati</taxon>
        <taxon>Pseudomonadota</taxon>
        <taxon>Alphaproteobacteria</taxon>
        <taxon>Sphingomonadales</taxon>
        <taxon>Erythrobacteraceae</taxon>
        <taxon>Croceicoccus</taxon>
    </lineage>
</organism>
<comment type="caution">
    <text evidence="2">The sequence shown here is derived from an EMBL/GenBank/DDBJ whole genome shotgun (WGS) entry which is preliminary data.</text>
</comment>